<dbReference type="PROSITE" id="PS00188">
    <property type="entry name" value="BIOTIN"/>
    <property type="match status" value="1"/>
</dbReference>
<accession>A0A6J4VJN4</accession>
<dbReference type="InterPro" id="IPR011053">
    <property type="entry name" value="Single_hybrid_motif"/>
</dbReference>
<evidence type="ECO:0000256" key="4">
    <source>
        <dbReference type="ARBA" id="ARBA00022840"/>
    </source>
</evidence>
<dbReference type="EC" id="6.3.4.14" evidence="11"/>
<dbReference type="Gene3D" id="3.30.470.20">
    <property type="entry name" value="ATP-grasp fold, B domain"/>
    <property type="match status" value="1"/>
</dbReference>
<proteinExistence type="predicted"/>
<keyword evidence="3 6" id="KW-0547">Nucleotide-binding</keyword>
<dbReference type="SUPFAM" id="SSF51230">
    <property type="entry name" value="Single hybrid motif"/>
    <property type="match status" value="1"/>
</dbReference>
<dbReference type="PROSITE" id="PS50975">
    <property type="entry name" value="ATP_GRASP"/>
    <property type="match status" value="1"/>
</dbReference>
<dbReference type="SUPFAM" id="SSF52440">
    <property type="entry name" value="PreATP-grasp domain"/>
    <property type="match status" value="1"/>
</dbReference>
<evidence type="ECO:0000259" key="8">
    <source>
        <dbReference type="PROSITE" id="PS50968"/>
    </source>
</evidence>
<dbReference type="InterPro" id="IPR011761">
    <property type="entry name" value="ATP-grasp"/>
</dbReference>
<keyword evidence="4 6" id="KW-0067">ATP-binding</keyword>
<organism evidence="11">
    <name type="scientific">uncultured Thermomicrobiales bacterium</name>
    <dbReference type="NCBI Taxonomy" id="1645740"/>
    <lineage>
        <taxon>Bacteria</taxon>
        <taxon>Pseudomonadati</taxon>
        <taxon>Thermomicrobiota</taxon>
        <taxon>Thermomicrobia</taxon>
        <taxon>Thermomicrobiales</taxon>
        <taxon>environmental samples</taxon>
    </lineage>
</organism>
<dbReference type="PANTHER" id="PTHR18866">
    <property type="entry name" value="CARBOXYLASE:PYRUVATE/ACETYL-COA/PROPIONYL-COA CARBOXYLASE"/>
    <property type="match status" value="1"/>
</dbReference>
<dbReference type="Pfam" id="PF02786">
    <property type="entry name" value="CPSase_L_D2"/>
    <property type="match status" value="1"/>
</dbReference>
<feature type="compositionally biased region" description="Basic residues" evidence="7">
    <location>
        <begin position="507"/>
        <end position="518"/>
    </location>
</feature>
<keyword evidence="2 11" id="KW-0436">Ligase</keyword>
<reference evidence="11" key="1">
    <citation type="submission" date="2020-02" db="EMBL/GenBank/DDBJ databases">
        <authorList>
            <person name="Meier V. D."/>
        </authorList>
    </citation>
    <scope>NUCLEOTIDE SEQUENCE</scope>
    <source>
        <strain evidence="11">AVDCRST_MAG87</strain>
    </source>
</reference>
<dbReference type="AlphaFoldDB" id="A0A6J4VJN4"/>
<dbReference type="InterPro" id="IPR050856">
    <property type="entry name" value="Biotin_carboxylase_complex"/>
</dbReference>
<dbReference type="Pfam" id="PF02785">
    <property type="entry name" value="Biotin_carb_C"/>
    <property type="match status" value="1"/>
</dbReference>
<comment type="cofactor">
    <cofactor evidence="1">
        <name>biotin</name>
        <dbReference type="ChEBI" id="CHEBI:57586"/>
    </cofactor>
</comment>
<dbReference type="SUPFAM" id="SSF56059">
    <property type="entry name" value="Glutathione synthetase ATP-binding domain-like"/>
    <property type="match status" value="1"/>
</dbReference>
<dbReference type="InterPro" id="IPR011054">
    <property type="entry name" value="Rudment_hybrid_motif"/>
</dbReference>
<dbReference type="Pfam" id="PF00364">
    <property type="entry name" value="Biotin_lipoyl"/>
    <property type="match status" value="1"/>
</dbReference>
<sequence>MSLSSPRTIRSVLVANRGEIALRVMKACRELGIATVAVYGEGEADAPHVRYADRAYRVRPEAGSPYLAIDALVATARAASVDAVHPGYGFLAENPAFATAVTASSITWIGPAAETIATMGDKIAARRAAARAGVGSVPGTTTPVESAAEATRWADAHGYPVAVKAAAGGGGRGFRVARRAEEMGSAFSECRGEAERYFGNPDVYLERYLERPRHVEVQVFGDQHGHVVALGERDCSIQRRHQKLIEESPSPAVTEEVRADLKSGSVALATSVSYVGAGTIEYLLAADGSFSFLEMNTRIQVEHTVTEMVTGIDLVKEQLRVASGEPLSFSREALIPRGWAIECRINAEDAGRNFAPAPGTISRYREPTGFGVRVDGAMGEGDSISPMYDSLIAKLVVWGRDRPEAIARMRRALGDFEIAGVETTIPFHERVLGHEAFVAGEATTTFLDEFPDVLTRPYPPRVSASPNPVPGAARPETTEPLGLLVEVNGQRFDTRITGLPGQLTVPQRKRAERPRRRSAAATQSPASTELVSAIQGTVIRVEVAPGDAVATGDVVCVVEAMKMENEIGAHRDGRITELHVAVGDSLAVGAVIASIVDEPARP</sequence>
<dbReference type="GO" id="GO:0046872">
    <property type="term" value="F:metal ion binding"/>
    <property type="evidence" value="ECO:0007669"/>
    <property type="project" value="InterPro"/>
</dbReference>
<feature type="region of interest" description="Disordered" evidence="7">
    <location>
        <begin position="506"/>
        <end position="526"/>
    </location>
</feature>
<evidence type="ECO:0000256" key="6">
    <source>
        <dbReference type="PROSITE-ProRule" id="PRU00409"/>
    </source>
</evidence>
<dbReference type="InterPro" id="IPR016185">
    <property type="entry name" value="PreATP-grasp_dom_sf"/>
</dbReference>
<dbReference type="PROSITE" id="PS00866">
    <property type="entry name" value="CPSASE_1"/>
    <property type="match status" value="1"/>
</dbReference>
<evidence type="ECO:0000259" key="9">
    <source>
        <dbReference type="PROSITE" id="PS50975"/>
    </source>
</evidence>
<dbReference type="InterPro" id="IPR001882">
    <property type="entry name" value="Biotin_BS"/>
</dbReference>
<keyword evidence="5" id="KW-0092">Biotin</keyword>
<feature type="domain" description="ATP-grasp" evidence="9">
    <location>
        <begin position="126"/>
        <end position="323"/>
    </location>
</feature>
<dbReference type="GO" id="GO:0004075">
    <property type="term" value="F:biotin carboxylase activity"/>
    <property type="evidence" value="ECO:0007669"/>
    <property type="project" value="UniProtKB-EC"/>
</dbReference>
<dbReference type="InterPro" id="IPR011764">
    <property type="entry name" value="Biotin_carboxylation_dom"/>
</dbReference>
<evidence type="ECO:0000256" key="7">
    <source>
        <dbReference type="SAM" id="MobiDB-lite"/>
    </source>
</evidence>
<protein>
    <submittedName>
        <fullName evidence="11">Biotin carboxylase of acetyl-CoA carboxylase</fullName>
        <ecNumber evidence="11">6.3.4.14</ecNumber>
    </submittedName>
</protein>
<evidence type="ECO:0000259" key="10">
    <source>
        <dbReference type="PROSITE" id="PS50979"/>
    </source>
</evidence>
<feature type="domain" description="Lipoyl-binding" evidence="8">
    <location>
        <begin position="521"/>
        <end position="596"/>
    </location>
</feature>
<evidence type="ECO:0000256" key="1">
    <source>
        <dbReference type="ARBA" id="ARBA00001953"/>
    </source>
</evidence>
<dbReference type="InterPro" id="IPR005482">
    <property type="entry name" value="Biotin_COase_C"/>
</dbReference>
<dbReference type="InterPro" id="IPR005479">
    <property type="entry name" value="CPAse_ATP-bd"/>
</dbReference>
<dbReference type="GO" id="GO:0005524">
    <property type="term" value="F:ATP binding"/>
    <property type="evidence" value="ECO:0007669"/>
    <property type="project" value="UniProtKB-UniRule"/>
</dbReference>
<name>A0A6J4VJN4_9BACT</name>
<evidence type="ECO:0000256" key="3">
    <source>
        <dbReference type="ARBA" id="ARBA00022741"/>
    </source>
</evidence>
<dbReference type="PANTHER" id="PTHR18866:SF33">
    <property type="entry name" value="METHYLCROTONOYL-COA CARBOXYLASE SUBUNIT ALPHA, MITOCHONDRIAL-RELATED"/>
    <property type="match status" value="1"/>
</dbReference>
<dbReference type="NCBIfam" id="NF006367">
    <property type="entry name" value="PRK08591.1"/>
    <property type="match status" value="1"/>
</dbReference>
<dbReference type="PROSITE" id="PS00867">
    <property type="entry name" value="CPSASE_2"/>
    <property type="match status" value="1"/>
</dbReference>
<dbReference type="Gene3D" id="2.40.50.100">
    <property type="match status" value="1"/>
</dbReference>
<evidence type="ECO:0000256" key="2">
    <source>
        <dbReference type="ARBA" id="ARBA00022598"/>
    </source>
</evidence>
<dbReference type="Pfam" id="PF00289">
    <property type="entry name" value="Biotin_carb_N"/>
    <property type="match status" value="1"/>
</dbReference>
<dbReference type="PROSITE" id="PS50968">
    <property type="entry name" value="BIOTINYL_LIPOYL"/>
    <property type="match status" value="1"/>
</dbReference>
<dbReference type="InterPro" id="IPR005481">
    <property type="entry name" value="BC-like_N"/>
</dbReference>
<feature type="domain" description="Biotin carboxylation" evidence="10">
    <location>
        <begin position="8"/>
        <end position="452"/>
    </location>
</feature>
<evidence type="ECO:0000313" key="11">
    <source>
        <dbReference type="EMBL" id="CAA9579304.1"/>
    </source>
</evidence>
<dbReference type="InterPro" id="IPR000089">
    <property type="entry name" value="Biotin_lipoyl"/>
</dbReference>
<dbReference type="PROSITE" id="PS50979">
    <property type="entry name" value="BC"/>
    <property type="match status" value="1"/>
</dbReference>
<dbReference type="SUPFAM" id="SSF51246">
    <property type="entry name" value="Rudiment single hybrid motif"/>
    <property type="match status" value="1"/>
</dbReference>
<dbReference type="CDD" id="cd06850">
    <property type="entry name" value="biotinyl_domain"/>
    <property type="match status" value="1"/>
</dbReference>
<dbReference type="EMBL" id="CADCWJ010000701">
    <property type="protein sequence ID" value="CAA9579304.1"/>
    <property type="molecule type" value="Genomic_DNA"/>
</dbReference>
<gene>
    <name evidence="11" type="ORF">AVDCRST_MAG87-3171</name>
</gene>
<dbReference type="SMART" id="SM00878">
    <property type="entry name" value="Biotin_carb_C"/>
    <property type="match status" value="1"/>
</dbReference>
<evidence type="ECO:0000256" key="5">
    <source>
        <dbReference type="ARBA" id="ARBA00023267"/>
    </source>
</evidence>